<dbReference type="Pfam" id="PF12850">
    <property type="entry name" value="Metallophos_2"/>
    <property type="match status" value="1"/>
</dbReference>
<comment type="cofactor">
    <cofactor evidence="2">
        <name>a divalent metal cation</name>
        <dbReference type="ChEBI" id="CHEBI:60240"/>
    </cofactor>
</comment>
<sequence length="161" mass="17698">MTRPFRVIVFSDSHGRLEYAFKALQETGRVDLVLHAGDLYRDAVALAEATGLPVKAVLGNCDKIDVGPEEQLIDLAGRRILLTHGHIGWGKHWPDKILERAREAGAEAIVFGHTHMAENVKEDGVLFFNPGSIGKPRDQARPSYGVLEISEDGIEAAIHRV</sequence>
<dbReference type="Gene3D" id="3.60.21.10">
    <property type="match status" value="1"/>
</dbReference>
<feature type="domain" description="Calcineurin-like phosphoesterase" evidence="3">
    <location>
        <begin position="6"/>
        <end position="151"/>
    </location>
</feature>
<dbReference type="NCBIfam" id="TIGR00040">
    <property type="entry name" value="yfcE"/>
    <property type="match status" value="1"/>
</dbReference>
<dbReference type="EMBL" id="QFFZ01000023">
    <property type="protein sequence ID" value="TEB10613.1"/>
    <property type="molecule type" value="Genomic_DNA"/>
</dbReference>
<dbReference type="AlphaFoldDB" id="A0A4Y7RP32"/>
<dbReference type="InterPro" id="IPR029052">
    <property type="entry name" value="Metallo-depent_PP-like"/>
</dbReference>
<dbReference type="GO" id="GO:0046872">
    <property type="term" value="F:metal ion binding"/>
    <property type="evidence" value="ECO:0007669"/>
    <property type="project" value="UniProtKB-KW"/>
</dbReference>
<proteinExistence type="inferred from homology"/>
<keyword evidence="2" id="KW-0479">Metal-binding</keyword>
<dbReference type="GO" id="GO:0016787">
    <property type="term" value="F:hydrolase activity"/>
    <property type="evidence" value="ECO:0007669"/>
    <property type="project" value="UniProtKB-UniRule"/>
</dbReference>
<dbReference type="Proteomes" id="UP000297597">
    <property type="component" value="Unassembled WGS sequence"/>
</dbReference>
<name>A0A4Y7RP32_9FIRM</name>
<comment type="similarity">
    <text evidence="1 2">Belongs to the metallophosphoesterase superfamily. YfcE family.</text>
</comment>
<evidence type="ECO:0000256" key="1">
    <source>
        <dbReference type="ARBA" id="ARBA00008950"/>
    </source>
</evidence>
<gene>
    <name evidence="4" type="ORF">Pmgp_02193</name>
</gene>
<accession>A0A4Y7RP32</accession>
<evidence type="ECO:0000313" key="4">
    <source>
        <dbReference type="EMBL" id="TEB10613.1"/>
    </source>
</evidence>
<keyword evidence="4" id="KW-0378">Hydrolase</keyword>
<dbReference type="PANTHER" id="PTHR11124">
    <property type="entry name" value="VACUOLAR SORTING PROTEIN VPS29"/>
    <property type="match status" value="1"/>
</dbReference>
<dbReference type="RefSeq" id="WP_134214026.1">
    <property type="nucleotide sequence ID" value="NZ_QFFZ01000023.1"/>
</dbReference>
<comment type="caution">
    <text evidence="4">The sequence shown here is derived from an EMBL/GenBank/DDBJ whole genome shotgun (WGS) entry which is preliminary data.</text>
</comment>
<keyword evidence="5" id="KW-1185">Reference proteome</keyword>
<evidence type="ECO:0000259" key="3">
    <source>
        <dbReference type="Pfam" id="PF12850"/>
    </source>
</evidence>
<evidence type="ECO:0000313" key="5">
    <source>
        <dbReference type="Proteomes" id="UP000297597"/>
    </source>
</evidence>
<reference evidence="4 5" key="1">
    <citation type="journal article" date="2018" name="Environ. Microbiol.">
        <title>Novel energy conservation strategies and behaviour of Pelotomaculum schinkii driving syntrophic propionate catabolism.</title>
        <authorList>
            <person name="Hidalgo-Ahumada C.A.P."/>
            <person name="Nobu M.K."/>
            <person name="Narihiro T."/>
            <person name="Tamaki H."/>
            <person name="Liu W.T."/>
            <person name="Kamagata Y."/>
            <person name="Stams A.J.M."/>
            <person name="Imachi H."/>
            <person name="Sousa D.Z."/>
        </authorList>
    </citation>
    <scope>NUCLEOTIDE SEQUENCE [LARGE SCALE GENOMIC DNA]</scope>
    <source>
        <strain evidence="4 5">MGP</strain>
    </source>
</reference>
<organism evidence="4 5">
    <name type="scientific">Pelotomaculum propionicicum</name>
    <dbReference type="NCBI Taxonomy" id="258475"/>
    <lineage>
        <taxon>Bacteria</taxon>
        <taxon>Bacillati</taxon>
        <taxon>Bacillota</taxon>
        <taxon>Clostridia</taxon>
        <taxon>Eubacteriales</taxon>
        <taxon>Desulfotomaculaceae</taxon>
        <taxon>Pelotomaculum</taxon>
    </lineage>
</organism>
<dbReference type="InterPro" id="IPR024654">
    <property type="entry name" value="Calcineurin-like_PHP_lpxH"/>
</dbReference>
<protein>
    <recommendedName>
        <fullName evidence="2">Phosphoesterase</fullName>
        <ecNumber evidence="2">3.1.4.-</ecNumber>
    </recommendedName>
</protein>
<dbReference type="InterPro" id="IPR000979">
    <property type="entry name" value="Phosphodiesterase_MJ0936/Vps29"/>
</dbReference>
<dbReference type="SUPFAM" id="SSF56300">
    <property type="entry name" value="Metallo-dependent phosphatases"/>
    <property type="match status" value="1"/>
</dbReference>
<evidence type="ECO:0000256" key="2">
    <source>
        <dbReference type="RuleBase" id="RU362039"/>
    </source>
</evidence>
<dbReference type="OrthoDB" id="9800565at2"/>
<dbReference type="EC" id="3.1.4.-" evidence="2"/>